<dbReference type="Pfam" id="PF00015">
    <property type="entry name" value="MCPsignal"/>
    <property type="match status" value="1"/>
</dbReference>
<evidence type="ECO:0000259" key="9">
    <source>
        <dbReference type="PROSITE" id="PS50192"/>
    </source>
</evidence>
<feature type="transmembrane region" description="Helical" evidence="7">
    <location>
        <begin position="184"/>
        <end position="206"/>
    </location>
</feature>
<dbReference type="RefSeq" id="WP_073012007.1">
    <property type="nucleotide sequence ID" value="NZ_FRBW01000002.1"/>
</dbReference>
<gene>
    <name evidence="11" type="ORF">SAMN05444272_1787</name>
</gene>
<comment type="similarity">
    <text evidence="4">Belongs to the methyl-accepting chemotaxis (MCP) protein family.</text>
</comment>
<dbReference type="SUPFAM" id="SSF58104">
    <property type="entry name" value="Methyl-accepting chemotaxis protein (MCP) signaling domain"/>
    <property type="match status" value="1"/>
</dbReference>
<dbReference type="Pfam" id="PF00672">
    <property type="entry name" value="HAMP"/>
    <property type="match status" value="1"/>
</dbReference>
<dbReference type="InterPro" id="IPR047347">
    <property type="entry name" value="YvaQ-like_sensor"/>
</dbReference>
<dbReference type="InterPro" id="IPR004089">
    <property type="entry name" value="MCPsignal_dom"/>
</dbReference>
<dbReference type="SMART" id="SM00283">
    <property type="entry name" value="MA"/>
    <property type="match status" value="1"/>
</dbReference>
<dbReference type="Proteomes" id="UP000186002">
    <property type="component" value="Unassembled WGS sequence"/>
</dbReference>
<keyword evidence="2" id="KW-1003">Cell membrane</keyword>
<keyword evidence="7" id="KW-0812">Transmembrane</keyword>
<accession>A0A1M7G337</accession>
<dbReference type="STRING" id="735517.SAMN05444272_1787"/>
<dbReference type="CDD" id="cd19411">
    <property type="entry name" value="MCP2201-like_sensor"/>
    <property type="match status" value="1"/>
</dbReference>
<evidence type="ECO:0000256" key="4">
    <source>
        <dbReference type="ARBA" id="ARBA00029447"/>
    </source>
</evidence>
<dbReference type="GO" id="GO:0007165">
    <property type="term" value="P:signal transduction"/>
    <property type="evidence" value="ECO:0007669"/>
    <property type="project" value="UniProtKB-KW"/>
</dbReference>
<proteinExistence type="inferred from homology"/>
<dbReference type="PANTHER" id="PTHR32089">
    <property type="entry name" value="METHYL-ACCEPTING CHEMOTAXIS PROTEIN MCPB"/>
    <property type="match status" value="1"/>
</dbReference>
<keyword evidence="3 5" id="KW-0807">Transducer</keyword>
<evidence type="ECO:0000259" key="8">
    <source>
        <dbReference type="PROSITE" id="PS50111"/>
    </source>
</evidence>
<dbReference type="PROSITE" id="PS50885">
    <property type="entry name" value="HAMP"/>
    <property type="match status" value="1"/>
</dbReference>
<dbReference type="InterPro" id="IPR003660">
    <property type="entry name" value="HAMP_dom"/>
</dbReference>
<sequence length="557" mass="58689">MSLRTLLISFTAALLAAVAALVWAGLSGFATLDDSAEDLANNWLPSVAVINAINTSTSDYRIYQAEHIMSEDEASMKSVETFLADIKAGIADKFRTYEALISSEDERKIYEGFKAKWNGYVQRGDEVIALSRQNKNDEAETILRKEMRATFEDLSSDLVELIEINEKGSQASAVQASEAYSTAFMIFAVIATIAGIIGLAYIYYIVANVTRYIVGISAAMKQIAGGDFATVIPCAGRKNELGDMANTLLTFRDSLSENERLRAEQIENEAKSAERILVERRAMADRFEASMGKLVQSLVSASSDVAGAAEGLSSNAEETSRQAQAVSGAAEDASTNVQTVAAGAEELSASINEISAQVERSAAISKEAASTAEQTSRHVNSLSEAAQKIGEVVELITTIAEQTNLLALNATIEAARAGEAGKGFAVVAAEVKGLASQTAKATEEISGKIAEIQAATRTTVGSISQIVGTISTIQDAAQAISAAVEQQGAASEEIATNINRAAMGANEVTQNIAGVGTAAEMTGAASTQLMGLSGTLTQQSRTLEKEVGEFLRTLRAA</sequence>
<dbReference type="CDD" id="cd06225">
    <property type="entry name" value="HAMP"/>
    <property type="match status" value="1"/>
</dbReference>
<dbReference type="InterPro" id="IPR004090">
    <property type="entry name" value="Chemotax_Me-accpt_rcpt"/>
</dbReference>
<keyword evidence="2" id="KW-0997">Cell inner membrane</keyword>
<evidence type="ECO:0000313" key="11">
    <source>
        <dbReference type="EMBL" id="SHM10488.1"/>
    </source>
</evidence>
<feature type="coiled-coil region" evidence="6">
    <location>
        <begin position="256"/>
        <end position="283"/>
    </location>
</feature>
<dbReference type="InterPro" id="IPR000727">
    <property type="entry name" value="T_SNARE_dom"/>
</dbReference>
<keyword evidence="6" id="KW-0175">Coiled coil</keyword>
<evidence type="ECO:0000256" key="6">
    <source>
        <dbReference type="SAM" id="Coils"/>
    </source>
</evidence>
<evidence type="ECO:0000256" key="5">
    <source>
        <dbReference type="PROSITE-ProRule" id="PRU00284"/>
    </source>
</evidence>
<keyword evidence="12" id="KW-1185">Reference proteome</keyword>
<dbReference type="AlphaFoldDB" id="A0A1M7G337"/>
<dbReference type="InterPro" id="IPR024478">
    <property type="entry name" value="HlyB_4HB_MCP"/>
</dbReference>
<dbReference type="PANTHER" id="PTHR32089:SF112">
    <property type="entry name" value="LYSOZYME-LIKE PROTEIN-RELATED"/>
    <property type="match status" value="1"/>
</dbReference>
<evidence type="ECO:0000256" key="2">
    <source>
        <dbReference type="ARBA" id="ARBA00022519"/>
    </source>
</evidence>
<dbReference type="EMBL" id="FRBW01000002">
    <property type="protein sequence ID" value="SHM10488.1"/>
    <property type="molecule type" value="Genomic_DNA"/>
</dbReference>
<protein>
    <submittedName>
        <fullName evidence="11">Methyl-accepting chemotaxis sensory transducer</fullName>
    </submittedName>
</protein>
<evidence type="ECO:0000256" key="1">
    <source>
        <dbReference type="ARBA" id="ARBA00004429"/>
    </source>
</evidence>
<feature type="domain" description="HAMP" evidence="10">
    <location>
        <begin position="207"/>
        <end position="260"/>
    </location>
</feature>
<dbReference type="Gene3D" id="1.10.287.950">
    <property type="entry name" value="Methyl-accepting chemotaxis protein"/>
    <property type="match status" value="1"/>
</dbReference>
<comment type="subcellular location">
    <subcellularLocation>
        <location evidence="1">Cell inner membrane</location>
        <topology evidence="1">Multi-pass membrane protein</topology>
    </subcellularLocation>
</comment>
<name>A0A1M7G337_9HYPH</name>
<dbReference type="SMART" id="SM00304">
    <property type="entry name" value="HAMP"/>
    <property type="match status" value="1"/>
</dbReference>
<organism evidence="11 12">
    <name type="scientific">Roseibium suaedae</name>
    <dbReference type="NCBI Taxonomy" id="735517"/>
    <lineage>
        <taxon>Bacteria</taxon>
        <taxon>Pseudomonadati</taxon>
        <taxon>Pseudomonadota</taxon>
        <taxon>Alphaproteobacteria</taxon>
        <taxon>Hyphomicrobiales</taxon>
        <taxon>Stappiaceae</taxon>
        <taxon>Roseibium</taxon>
    </lineage>
</organism>
<keyword evidence="7" id="KW-0472">Membrane</keyword>
<feature type="domain" description="T-SNARE coiled-coil homology" evidence="9">
    <location>
        <begin position="453"/>
        <end position="515"/>
    </location>
</feature>
<dbReference type="PRINTS" id="PR00260">
    <property type="entry name" value="CHEMTRNSDUCR"/>
</dbReference>
<reference evidence="11 12" key="1">
    <citation type="submission" date="2016-11" db="EMBL/GenBank/DDBJ databases">
        <authorList>
            <person name="Jaros S."/>
            <person name="Januszkiewicz K."/>
            <person name="Wedrychowicz H."/>
        </authorList>
    </citation>
    <scope>NUCLEOTIDE SEQUENCE [LARGE SCALE GENOMIC DNA]</scope>
    <source>
        <strain evidence="11 12">DSM 22153</strain>
    </source>
</reference>
<dbReference type="Gene3D" id="6.10.340.10">
    <property type="match status" value="1"/>
</dbReference>
<evidence type="ECO:0000256" key="7">
    <source>
        <dbReference type="SAM" id="Phobius"/>
    </source>
</evidence>
<dbReference type="OrthoDB" id="3378718at2"/>
<feature type="domain" description="Methyl-accepting transducer" evidence="8">
    <location>
        <begin position="294"/>
        <end position="530"/>
    </location>
</feature>
<evidence type="ECO:0000256" key="3">
    <source>
        <dbReference type="ARBA" id="ARBA00023224"/>
    </source>
</evidence>
<evidence type="ECO:0000259" key="10">
    <source>
        <dbReference type="PROSITE" id="PS50885"/>
    </source>
</evidence>
<evidence type="ECO:0000313" key="12">
    <source>
        <dbReference type="Proteomes" id="UP000186002"/>
    </source>
</evidence>
<dbReference type="PROSITE" id="PS50192">
    <property type="entry name" value="T_SNARE"/>
    <property type="match status" value="1"/>
</dbReference>
<dbReference type="GO" id="GO:0005886">
    <property type="term" value="C:plasma membrane"/>
    <property type="evidence" value="ECO:0007669"/>
    <property type="project" value="UniProtKB-SubCell"/>
</dbReference>
<dbReference type="GO" id="GO:0004888">
    <property type="term" value="F:transmembrane signaling receptor activity"/>
    <property type="evidence" value="ECO:0007669"/>
    <property type="project" value="InterPro"/>
</dbReference>
<dbReference type="Pfam" id="PF12729">
    <property type="entry name" value="4HB_MCP_1"/>
    <property type="match status" value="1"/>
</dbReference>
<keyword evidence="7" id="KW-1133">Transmembrane helix</keyword>
<dbReference type="PROSITE" id="PS50111">
    <property type="entry name" value="CHEMOTAXIS_TRANSDUC_2"/>
    <property type="match status" value="1"/>
</dbReference>
<dbReference type="GO" id="GO:0006935">
    <property type="term" value="P:chemotaxis"/>
    <property type="evidence" value="ECO:0007669"/>
    <property type="project" value="InterPro"/>
</dbReference>